<dbReference type="Pfam" id="PF07047">
    <property type="entry name" value="OPA3"/>
    <property type="match status" value="1"/>
</dbReference>
<comment type="caution">
    <text evidence="5">The sequence shown here is derived from an EMBL/GenBank/DDBJ whole genome shotgun (WGS) entry which is preliminary data.</text>
</comment>
<feature type="coiled-coil region" evidence="3">
    <location>
        <begin position="99"/>
        <end position="161"/>
    </location>
</feature>
<dbReference type="InterPro" id="IPR010754">
    <property type="entry name" value="OPA3-like"/>
</dbReference>
<dbReference type="GO" id="GO:0019216">
    <property type="term" value="P:regulation of lipid metabolic process"/>
    <property type="evidence" value="ECO:0007669"/>
    <property type="project" value="TreeGrafter"/>
</dbReference>
<proteinExistence type="inferred from homology"/>
<dbReference type="EMBL" id="JANBPU010000016">
    <property type="protein sequence ID" value="KAJ1920239.1"/>
    <property type="molecule type" value="Genomic_DNA"/>
</dbReference>
<keyword evidence="4" id="KW-0732">Signal</keyword>
<evidence type="ECO:0000256" key="4">
    <source>
        <dbReference type="SAM" id="SignalP"/>
    </source>
</evidence>
<dbReference type="OrthoDB" id="2129069at2759"/>
<evidence type="ECO:0000256" key="2">
    <source>
        <dbReference type="ARBA" id="ARBA00023054"/>
    </source>
</evidence>
<protein>
    <recommendedName>
        <fullName evidence="7">OPA3-like protein</fullName>
    </recommendedName>
</protein>
<gene>
    <name evidence="5" type="ORF">H4219_001472</name>
</gene>
<feature type="chain" id="PRO_5040860085" description="OPA3-like protein" evidence="4">
    <location>
        <begin position="16"/>
        <end position="217"/>
    </location>
</feature>
<keyword evidence="6" id="KW-1185">Reference proteome</keyword>
<evidence type="ECO:0000313" key="6">
    <source>
        <dbReference type="Proteomes" id="UP001150538"/>
    </source>
</evidence>
<evidence type="ECO:0008006" key="7">
    <source>
        <dbReference type="Google" id="ProtNLM"/>
    </source>
</evidence>
<organism evidence="5 6">
    <name type="scientific">Mycoemilia scoparia</name>
    <dbReference type="NCBI Taxonomy" id="417184"/>
    <lineage>
        <taxon>Eukaryota</taxon>
        <taxon>Fungi</taxon>
        <taxon>Fungi incertae sedis</taxon>
        <taxon>Zoopagomycota</taxon>
        <taxon>Kickxellomycotina</taxon>
        <taxon>Kickxellomycetes</taxon>
        <taxon>Kickxellales</taxon>
        <taxon>Kickxellaceae</taxon>
        <taxon>Mycoemilia</taxon>
    </lineage>
</organism>
<sequence>MSSIKLLSLFVKTLAKPVANQIKSQAKTHPRFRKFCIGVAQTTHRLEIQWKMHVLGYKSDAIRPLNDARAVDSGANFMGEAFIFSVAALIILAEQQRSRLSAKKQRNLVDDRLETLEAESESLREENSQLKYLTKEQKEDIAELEENLRVLQQVVSGLLTREMRHWSDSYEHSASVIDQEMLEKFQSGQNIDEVLASKYNIPSDHPYFRMKQAELKS</sequence>
<reference evidence="5" key="1">
    <citation type="submission" date="2022-07" db="EMBL/GenBank/DDBJ databases">
        <title>Phylogenomic reconstructions and comparative analyses of Kickxellomycotina fungi.</title>
        <authorList>
            <person name="Reynolds N.K."/>
            <person name="Stajich J.E."/>
            <person name="Barry K."/>
            <person name="Grigoriev I.V."/>
            <person name="Crous P."/>
            <person name="Smith M.E."/>
        </authorList>
    </citation>
    <scope>NUCLEOTIDE SEQUENCE</scope>
    <source>
        <strain evidence="5">NBRC 100468</strain>
    </source>
</reference>
<dbReference type="AlphaFoldDB" id="A0A9W8A0Z0"/>
<dbReference type="GO" id="GO:0005739">
    <property type="term" value="C:mitochondrion"/>
    <property type="evidence" value="ECO:0007669"/>
    <property type="project" value="TreeGrafter"/>
</dbReference>
<evidence type="ECO:0000256" key="1">
    <source>
        <dbReference type="ARBA" id="ARBA00007584"/>
    </source>
</evidence>
<evidence type="ECO:0000256" key="3">
    <source>
        <dbReference type="SAM" id="Coils"/>
    </source>
</evidence>
<comment type="similarity">
    <text evidence="1">Belongs to the OPA3 family.</text>
</comment>
<accession>A0A9W8A0Z0</accession>
<dbReference type="PANTHER" id="PTHR12499:SF0">
    <property type="entry name" value="OPTIC ATROPHY 3 PROTEIN"/>
    <property type="match status" value="1"/>
</dbReference>
<dbReference type="Proteomes" id="UP001150538">
    <property type="component" value="Unassembled WGS sequence"/>
</dbReference>
<keyword evidence="2 3" id="KW-0175">Coiled coil</keyword>
<feature type="signal peptide" evidence="4">
    <location>
        <begin position="1"/>
        <end position="15"/>
    </location>
</feature>
<name>A0A9W8A0Z0_9FUNG</name>
<evidence type="ECO:0000313" key="5">
    <source>
        <dbReference type="EMBL" id="KAJ1920239.1"/>
    </source>
</evidence>
<dbReference type="PANTHER" id="PTHR12499">
    <property type="entry name" value="OPTIC ATROPHY 3 PROTEIN OPA3"/>
    <property type="match status" value="1"/>
</dbReference>